<evidence type="ECO:0000313" key="13">
    <source>
        <dbReference type="EMBL" id="ELK16663.1"/>
    </source>
</evidence>
<dbReference type="GO" id="GO:0005085">
    <property type="term" value="F:guanyl-nucleotide exchange factor activity"/>
    <property type="evidence" value="ECO:0007669"/>
    <property type="project" value="UniProtKB-KW"/>
</dbReference>
<evidence type="ECO:0000256" key="2">
    <source>
        <dbReference type="ARBA" id="ARBA00022490"/>
    </source>
</evidence>
<feature type="compositionally biased region" description="Acidic residues" evidence="9">
    <location>
        <begin position="211"/>
        <end position="233"/>
    </location>
</feature>
<dbReference type="PROSITE" id="PS50003">
    <property type="entry name" value="PH_DOMAIN"/>
    <property type="match status" value="1"/>
</dbReference>
<dbReference type="eggNOG" id="KOG3531">
    <property type="taxonomic scope" value="Eukaryota"/>
</dbReference>
<keyword evidence="5 8" id="KW-0863">Zinc-finger</keyword>
<dbReference type="PROSITE" id="PS50010">
    <property type="entry name" value="DH_2"/>
    <property type="match status" value="1"/>
</dbReference>
<dbReference type="GO" id="GO:0005737">
    <property type="term" value="C:cytoplasm"/>
    <property type="evidence" value="ECO:0007669"/>
    <property type="project" value="TreeGrafter"/>
</dbReference>
<comment type="subcellular location">
    <subcellularLocation>
        <location evidence="1">Cytoplasm</location>
        <location evidence="1">Cytoskeleton</location>
    </subcellularLocation>
</comment>
<feature type="compositionally biased region" description="Low complexity" evidence="9">
    <location>
        <begin position="687"/>
        <end position="696"/>
    </location>
</feature>
<feature type="region of interest" description="Disordered" evidence="9">
    <location>
        <begin position="366"/>
        <end position="389"/>
    </location>
</feature>
<dbReference type="PANTHER" id="PTHR12673:SF13">
    <property type="entry name" value="FYVE, RHOGEF AND PH DOMAIN-CONTAINING PROTEIN 5"/>
    <property type="match status" value="1"/>
</dbReference>
<dbReference type="InterPro" id="IPR000219">
    <property type="entry name" value="DH_dom"/>
</dbReference>
<dbReference type="GO" id="GO:0005856">
    <property type="term" value="C:cytoskeleton"/>
    <property type="evidence" value="ECO:0007669"/>
    <property type="project" value="UniProtKB-SubCell"/>
</dbReference>
<dbReference type="InParanoid" id="L5L0T9"/>
<feature type="domain" description="FYVE-type" evidence="12">
    <location>
        <begin position="1226"/>
        <end position="1279"/>
    </location>
</feature>
<dbReference type="SMART" id="SM00325">
    <property type="entry name" value="RhoGEF"/>
    <property type="match status" value="1"/>
</dbReference>
<keyword evidence="14" id="KW-1185">Reference proteome</keyword>
<feature type="compositionally biased region" description="Basic and acidic residues" evidence="9">
    <location>
        <begin position="877"/>
        <end position="891"/>
    </location>
</feature>
<evidence type="ECO:0000256" key="3">
    <source>
        <dbReference type="ARBA" id="ARBA00022658"/>
    </source>
</evidence>
<dbReference type="Proteomes" id="UP000010552">
    <property type="component" value="Unassembled WGS sequence"/>
</dbReference>
<feature type="compositionally biased region" description="Acidic residues" evidence="9">
    <location>
        <begin position="99"/>
        <end position="108"/>
    </location>
</feature>
<dbReference type="eggNOG" id="KOG1729">
    <property type="taxonomic scope" value="Eukaryota"/>
</dbReference>
<dbReference type="InterPro" id="IPR001849">
    <property type="entry name" value="PH_domain"/>
</dbReference>
<dbReference type="SMART" id="SM00233">
    <property type="entry name" value="PH"/>
    <property type="match status" value="2"/>
</dbReference>
<dbReference type="Gene3D" id="2.30.29.30">
    <property type="entry name" value="Pleckstrin-homology domain (PH domain)/Phosphotyrosine-binding domain (PTB)"/>
    <property type="match status" value="2"/>
</dbReference>
<dbReference type="InterPro" id="IPR051092">
    <property type="entry name" value="FYVE_RhoGEF_PH"/>
</dbReference>
<keyword evidence="4" id="KW-0479">Metal-binding</keyword>
<dbReference type="InterPro" id="IPR011993">
    <property type="entry name" value="PH-like_dom_sf"/>
</dbReference>
<feature type="region of interest" description="Disordered" evidence="9">
    <location>
        <begin position="194"/>
        <end position="330"/>
    </location>
</feature>
<evidence type="ECO:0000256" key="5">
    <source>
        <dbReference type="ARBA" id="ARBA00022771"/>
    </source>
</evidence>
<dbReference type="EMBL" id="KB030438">
    <property type="protein sequence ID" value="ELK16663.1"/>
    <property type="molecule type" value="Genomic_DNA"/>
</dbReference>
<sequence length="1440" mass="158254">MSRGPKPPIAPKPRLDTSNEWRASVYMINSLNKCSNGKLLCVDRGLYDEQQSNLECPETEVDEDYIVVPRAPPSEDEPRGGDSVENEVMVAPDATREEEYQEGSEEEGTGAAEDVSAPAEVALCGGDDEGVAPSPENVGADDCAQDPGAEEKKLTSEEEEKLAEKDNMYNLEDRGTWDGEVVFPSDIILTQVNVEGPTALGKDLSPPETPGEAEEDSEVGCANEEPEEPDECVDFDKPTEGGAEDSSEEPLENEELATGVQEVKTAIDSPEISEEECEGATGSGDQDDQDEPLDQDVKIDQEEMEAVTQEAGEDAGEGEDAVQDDPAEESCQIIPFEGDCMDDFMTSLSGSPYEFFPTESTSFCSESYAPLSESAKGLESEQEAKSGECAKQDAVAGTLCGQHGSLQSGSGEGPSVPDVVVMSEDEDAVDDALTNPYEMGVDLACGADPGEGEKPETQASLDTLSGYGTKEVDCDAEGGLVPIDRKNIISRARPHSGKVAGYVPETVPEETGPEVGSSAIGIGGATEEARKMVLSLEGKSLEASRALPAKPRAFSLYPRSFSVEGREIPVSVYREPEASGLDNHWIKRKDDNLSLPCVIGSSGSFSQRNHLPSSGTSTPSSVVDIPPPFDLACITKKPITKSSPSLLIESEPPDKHGKKKKSSFKRFLALTFKKKTENKVHVDVNVSSSRSSSESSYHGPSRLLEIDRRSLSNSPQLKARTGKLRASESPSSLIFYRDGKRKVESFEDRSRPPFLPLPLTKPRSISFPNADTSDYENIPAMNSDYENIQIPPRRPARAGTFTKLFEDQSRALSTANENDGYVDMSSFNAFESKQQSTDQEAESAYTEPYKVCPISAVTPKEDLTSDEEQGSSEEEDSTARDPSLTHKVEGQSRAHVIAQELLSSEKAYVEMLQHLHLDFHGAVLRALDEMDQEKKDTLAREELRRGLSELPAILDLHQGILEELGERLLHWEDQQKVADVFLAREQEFDHHATHILQFDKYLSLLTENCLHSPQLAAAVREFEQSQQGGGQNMKHRLLRVVQRLFQYQVLLTDYLNNLCPDSAEYDNTQGALTLISKVTDHANDSMEQGENLQKLVHIEHSVRGQGDLLQPGRMSDVLLYTYPQKDGKYRLKNTLAVASMKVSRPVMEKVPYALKIETSVSCLILSASSCAERDEWHGCLSRALPEDYKAQALAAFHHSVEIRERLGVSLGERPPTLVPVTHVMMCMNCGCDFSLTLRRHHCHACGKIVCRNCSRNKYPLKYLKDRMAKVCDGCYGELKKRGGDIPGLMRERPVSMSFPLSSPRFSSSAFSSVFHNINPSTFKKQKKVPSALTEVAASGEGSAISGYLSRCKKGKRHWKKLWFVIKGKVLYTYMASEDTVAMESMPLLGFTIAPEKEEGSSEVGPVFHLYHKKTLFYSFKAEDTNSAQRWIKAMEDASVL</sequence>
<dbReference type="InterPro" id="IPR017455">
    <property type="entry name" value="Znf_FYVE-rel"/>
</dbReference>
<feature type="domain" description="DH" evidence="11">
    <location>
        <begin position="893"/>
        <end position="1085"/>
    </location>
</feature>
<protein>
    <submittedName>
        <fullName evidence="13">FYVE, RhoGEF and PH domain-containing protein 5</fullName>
    </submittedName>
</protein>
<name>L5L0T9_PTEAL</name>
<evidence type="ECO:0000256" key="7">
    <source>
        <dbReference type="ARBA" id="ARBA00023212"/>
    </source>
</evidence>
<evidence type="ECO:0000259" key="12">
    <source>
        <dbReference type="PROSITE" id="PS50178"/>
    </source>
</evidence>
<evidence type="ECO:0000256" key="4">
    <source>
        <dbReference type="ARBA" id="ARBA00022723"/>
    </source>
</evidence>
<feature type="region of interest" description="Disordered" evidence="9">
    <location>
        <begin position="855"/>
        <end position="891"/>
    </location>
</feature>
<feature type="compositionally biased region" description="Basic and acidic residues" evidence="9">
    <location>
        <begin position="376"/>
        <end position="389"/>
    </location>
</feature>
<dbReference type="Pfam" id="PF00169">
    <property type="entry name" value="PH"/>
    <property type="match status" value="1"/>
</dbReference>
<accession>L5L0T9</accession>
<gene>
    <name evidence="13" type="ORF">PAL_GLEAN10015894</name>
</gene>
<dbReference type="SUPFAM" id="SSF48065">
    <property type="entry name" value="DBL homology domain (DH-domain)"/>
    <property type="match status" value="1"/>
</dbReference>
<feature type="compositionally biased region" description="Acidic residues" evidence="9">
    <location>
        <begin position="285"/>
        <end position="294"/>
    </location>
</feature>
<keyword evidence="2" id="KW-0963">Cytoplasm</keyword>
<dbReference type="PROSITE" id="PS50178">
    <property type="entry name" value="ZF_FYVE"/>
    <property type="match status" value="1"/>
</dbReference>
<evidence type="ECO:0000259" key="10">
    <source>
        <dbReference type="PROSITE" id="PS50003"/>
    </source>
</evidence>
<feature type="region of interest" description="Disordered" evidence="9">
    <location>
        <begin position="685"/>
        <end position="724"/>
    </location>
</feature>
<dbReference type="GO" id="GO:0008270">
    <property type="term" value="F:zinc ion binding"/>
    <property type="evidence" value="ECO:0007669"/>
    <property type="project" value="UniProtKB-KW"/>
</dbReference>
<dbReference type="CDD" id="cd13237">
    <property type="entry name" value="PH2_FGD5_FGD6"/>
    <property type="match status" value="1"/>
</dbReference>
<evidence type="ECO:0000256" key="9">
    <source>
        <dbReference type="SAM" id="MobiDB-lite"/>
    </source>
</evidence>
<dbReference type="STRING" id="9402.L5L0T9"/>
<dbReference type="SMART" id="SM00064">
    <property type="entry name" value="FYVE"/>
    <property type="match status" value="1"/>
</dbReference>
<feature type="compositionally biased region" description="Basic and acidic residues" evidence="9">
    <location>
        <begin position="149"/>
        <end position="172"/>
    </location>
</feature>
<dbReference type="Gene3D" id="3.30.40.10">
    <property type="entry name" value="Zinc/RING finger domain, C3HC4 (zinc finger)"/>
    <property type="match status" value="1"/>
</dbReference>
<organism evidence="13 14">
    <name type="scientific">Pteropus alecto</name>
    <name type="common">Black flying fox</name>
    <dbReference type="NCBI Taxonomy" id="9402"/>
    <lineage>
        <taxon>Eukaryota</taxon>
        <taxon>Metazoa</taxon>
        <taxon>Chordata</taxon>
        <taxon>Craniata</taxon>
        <taxon>Vertebrata</taxon>
        <taxon>Euteleostomi</taxon>
        <taxon>Mammalia</taxon>
        <taxon>Eutheria</taxon>
        <taxon>Laurasiatheria</taxon>
        <taxon>Chiroptera</taxon>
        <taxon>Yinpterochiroptera</taxon>
        <taxon>Pteropodoidea</taxon>
        <taxon>Pteropodidae</taxon>
        <taxon>Pteropodinae</taxon>
        <taxon>Pteropus</taxon>
    </lineage>
</organism>
<evidence type="ECO:0000259" key="11">
    <source>
        <dbReference type="PROSITE" id="PS50010"/>
    </source>
</evidence>
<dbReference type="FunFam" id="1.20.900.10:FF:000024">
    <property type="entry name" value="FYVE, RhoGEF and PH domain-containing protein 6"/>
    <property type="match status" value="1"/>
</dbReference>
<dbReference type="InterPro" id="IPR013083">
    <property type="entry name" value="Znf_RING/FYVE/PHD"/>
</dbReference>
<dbReference type="PANTHER" id="PTHR12673">
    <property type="entry name" value="FACIOGENITAL DYSPLASIA PROTEIN"/>
    <property type="match status" value="1"/>
</dbReference>
<feature type="compositionally biased region" description="Acidic residues" evidence="9">
    <location>
        <begin position="864"/>
        <end position="876"/>
    </location>
</feature>
<dbReference type="FunCoup" id="L5L0T9">
    <property type="interactions" value="271"/>
</dbReference>
<evidence type="ECO:0000313" key="14">
    <source>
        <dbReference type="Proteomes" id="UP000010552"/>
    </source>
</evidence>
<dbReference type="CDD" id="cd00160">
    <property type="entry name" value="RhoGEF"/>
    <property type="match status" value="1"/>
</dbReference>
<reference evidence="14" key="1">
    <citation type="journal article" date="2013" name="Science">
        <title>Comparative analysis of bat genomes provides insight into the evolution of flight and immunity.</title>
        <authorList>
            <person name="Zhang G."/>
            <person name="Cowled C."/>
            <person name="Shi Z."/>
            <person name="Huang Z."/>
            <person name="Bishop-Lilly K.A."/>
            <person name="Fang X."/>
            <person name="Wynne J.W."/>
            <person name="Xiong Z."/>
            <person name="Baker M.L."/>
            <person name="Zhao W."/>
            <person name="Tachedjian M."/>
            <person name="Zhu Y."/>
            <person name="Zhou P."/>
            <person name="Jiang X."/>
            <person name="Ng J."/>
            <person name="Yang L."/>
            <person name="Wu L."/>
            <person name="Xiao J."/>
            <person name="Feng Y."/>
            <person name="Chen Y."/>
            <person name="Sun X."/>
            <person name="Zhang Y."/>
            <person name="Marsh G.A."/>
            <person name="Crameri G."/>
            <person name="Broder C.C."/>
            <person name="Frey K.G."/>
            <person name="Wang L.F."/>
            <person name="Wang J."/>
        </authorList>
    </citation>
    <scope>NUCLEOTIDE SEQUENCE [LARGE SCALE GENOMIC DNA]</scope>
</reference>
<proteinExistence type="predicted"/>
<dbReference type="Gene3D" id="1.20.900.10">
    <property type="entry name" value="Dbl homology (DH) domain"/>
    <property type="match status" value="1"/>
</dbReference>
<dbReference type="Pfam" id="PF01363">
    <property type="entry name" value="FYVE"/>
    <property type="match status" value="1"/>
</dbReference>
<keyword evidence="3" id="KW-0344">Guanine-nucleotide releasing factor</keyword>
<feature type="compositionally biased region" description="Acidic residues" evidence="9">
    <location>
        <begin position="311"/>
        <end position="328"/>
    </location>
</feature>
<dbReference type="CDD" id="cd15742">
    <property type="entry name" value="FYVE_FGD5"/>
    <property type="match status" value="1"/>
</dbReference>
<keyword evidence="6" id="KW-0862">Zinc</keyword>
<dbReference type="InterPro" id="IPR000306">
    <property type="entry name" value="Znf_FYVE"/>
</dbReference>
<evidence type="ECO:0000256" key="1">
    <source>
        <dbReference type="ARBA" id="ARBA00004245"/>
    </source>
</evidence>
<feature type="compositionally biased region" description="Acidic residues" evidence="9">
    <location>
        <begin position="242"/>
        <end position="255"/>
    </location>
</feature>
<dbReference type="Pfam" id="PF00621">
    <property type="entry name" value="RhoGEF"/>
    <property type="match status" value="1"/>
</dbReference>
<evidence type="ECO:0000256" key="6">
    <source>
        <dbReference type="ARBA" id="ARBA00022833"/>
    </source>
</evidence>
<feature type="domain" description="PH" evidence="10">
    <location>
        <begin position="1341"/>
        <end position="1439"/>
    </location>
</feature>
<dbReference type="SUPFAM" id="SSF50729">
    <property type="entry name" value="PH domain-like"/>
    <property type="match status" value="2"/>
</dbReference>
<feature type="region of interest" description="Disordered" evidence="9">
    <location>
        <begin position="70"/>
        <end position="172"/>
    </location>
</feature>
<dbReference type="InterPro" id="IPR035899">
    <property type="entry name" value="DBL_dom_sf"/>
</dbReference>
<keyword evidence="7" id="KW-0206">Cytoskeleton</keyword>
<evidence type="ECO:0000256" key="8">
    <source>
        <dbReference type="PROSITE-ProRule" id="PRU00091"/>
    </source>
</evidence>